<dbReference type="PANTHER" id="PTHR23519:SF1">
    <property type="entry name" value="AUTOPHAGY-RELATED PROTEIN 22"/>
    <property type="match status" value="1"/>
</dbReference>
<feature type="transmembrane region" description="Helical" evidence="6">
    <location>
        <begin position="111"/>
        <end position="133"/>
    </location>
</feature>
<organism evidence="8 9">
    <name type="scientific">Desulfofustis glycolicus DSM 9705</name>
    <dbReference type="NCBI Taxonomy" id="1121409"/>
    <lineage>
        <taxon>Bacteria</taxon>
        <taxon>Pseudomonadati</taxon>
        <taxon>Thermodesulfobacteriota</taxon>
        <taxon>Desulfobulbia</taxon>
        <taxon>Desulfobulbales</taxon>
        <taxon>Desulfocapsaceae</taxon>
        <taxon>Desulfofustis</taxon>
    </lineage>
</organism>
<sequence length="425" mass="46062">MSKPAISATPLTREERSWVLYDVANSAFVLVMITAIMPIYFKDIAARGMPAAESTAYWGFANAAASLILALLAPVLGALADSRGRKKAFFSSFLGAGLLLTVALAFVGSGHWLLCLTLFVLARVGWAGANIFYDSFLVDVTTLHRMDAVSSRGYAYGYIGSVIPFLIVIGLILSAGAAGDTLPAPQARVGFIVVALWWLIFSLPALRDLRQRHYEPIADPVVSSSFRRLLTTLRDIRKHRQAFVFLIAYFFFIDGVGTIISMSTAYGRDLGFGVTLLIAVLLVIQVVAFPFALLFGRLAARFGTKNTLLAGITVYCLITLLAFLLPFIADPAGKIALFWLIALLVASSMGGIQALSRSYFGRLIPPAKSAEFFGFYNIFGKFAAISGPLLMGLITRVTGDSRWGVLSILLLFAVGGWILSRIKED</sequence>
<feature type="transmembrane region" description="Helical" evidence="6">
    <location>
        <begin position="56"/>
        <end position="76"/>
    </location>
</feature>
<dbReference type="InterPro" id="IPR024671">
    <property type="entry name" value="Atg22-like"/>
</dbReference>
<dbReference type="Pfam" id="PF11700">
    <property type="entry name" value="ATG22"/>
    <property type="match status" value="2"/>
</dbReference>
<evidence type="ECO:0000256" key="2">
    <source>
        <dbReference type="ARBA" id="ARBA00022448"/>
    </source>
</evidence>
<evidence type="ECO:0000256" key="3">
    <source>
        <dbReference type="ARBA" id="ARBA00022692"/>
    </source>
</evidence>
<accession>A0A1M5X5G8</accession>
<evidence type="ECO:0000256" key="4">
    <source>
        <dbReference type="ARBA" id="ARBA00022989"/>
    </source>
</evidence>
<name>A0A1M5X5G8_9BACT</name>
<feature type="domain" description="Major facilitator superfamily (MFS) profile" evidence="7">
    <location>
        <begin position="241"/>
        <end position="425"/>
    </location>
</feature>
<feature type="transmembrane region" description="Helical" evidence="6">
    <location>
        <begin position="88"/>
        <end position="105"/>
    </location>
</feature>
<feature type="transmembrane region" description="Helical" evidence="6">
    <location>
        <begin position="243"/>
        <end position="266"/>
    </location>
</feature>
<evidence type="ECO:0000256" key="6">
    <source>
        <dbReference type="SAM" id="Phobius"/>
    </source>
</evidence>
<protein>
    <submittedName>
        <fullName evidence="8">MFS transporter, UMF1 family</fullName>
    </submittedName>
</protein>
<evidence type="ECO:0000256" key="1">
    <source>
        <dbReference type="ARBA" id="ARBA00004127"/>
    </source>
</evidence>
<dbReference type="SUPFAM" id="SSF103473">
    <property type="entry name" value="MFS general substrate transporter"/>
    <property type="match status" value="1"/>
</dbReference>
<dbReference type="OrthoDB" id="9768783at2"/>
<dbReference type="InterPro" id="IPR020846">
    <property type="entry name" value="MFS_dom"/>
</dbReference>
<feature type="transmembrane region" description="Helical" evidence="6">
    <location>
        <begin position="189"/>
        <end position="206"/>
    </location>
</feature>
<dbReference type="Gene3D" id="1.20.1250.20">
    <property type="entry name" value="MFS general substrate transporter like domains"/>
    <property type="match status" value="1"/>
</dbReference>
<keyword evidence="2" id="KW-0813">Transport</keyword>
<dbReference type="Proteomes" id="UP000184139">
    <property type="component" value="Unassembled WGS sequence"/>
</dbReference>
<feature type="transmembrane region" description="Helical" evidence="6">
    <location>
        <begin position="401"/>
        <end position="419"/>
    </location>
</feature>
<keyword evidence="9" id="KW-1185">Reference proteome</keyword>
<dbReference type="GO" id="GO:0022857">
    <property type="term" value="F:transmembrane transporter activity"/>
    <property type="evidence" value="ECO:0007669"/>
    <property type="project" value="InterPro"/>
</dbReference>
<evidence type="ECO:0000259" key="7">
    <source>
        <dbReference type="PROSITE" id="PS50850"/>
    </source>
</evidence>
<proteinExistence type="predicted"/>
<feature type="transmembrane region" description="Helical" evidence="6">
    <location>
        <begin position="272"/>
        <end position="295"/>
    </location>
</feature>
<feature type="transmembrane region" description="Helical" evidence="6">
    <location>
        <begin position="20"/>
        <end position="41"/>
    </location>
</feature>
<reference evidence="8 9" key="1">
    <citation type="submission" date="2016-11" db="EMBL/GenBank/DDBJ databases">
        <authorList>
            <person name="Jaros S."/>
            <person name="Januszkiewicz K."/>
            <person name="Wedrychowicz H."/>
        </authorList>
    </citation>
    <scope>NUCLEOTIDE SEQUENCE [LARGE SCALE GENOMIC DNA]</scope>
    <source>
        <strain evidence="8 9">DSM 9705</strain>
    </source>
</reference>
<dbReference type="PROSITE" id="PS50850">
    <property type="entry name" value="MFS"/>
    <property type="match status" value="1"/>
</dbReference>
<feature type="transmembrane region" description="Helical" evidence="6">
    <location>
        <begin position="154"/>
        <end position="177"/>
    </location>
</feature>
<comment type="subcellular location">
    <subcellularLocation>
        <location evidence="1">Endomembrane system</location>
        <topology evidence="1">Multi-pass membrane protein</topology>
    </subcellularLocation>
</comment>
<evidence type="ECO:0000313" key="9">
    <source>
        <dbReference type="Proteomes" id="UP000184139"/>
    </source>
</evidence>
<feature type="transmembrane region" description="Helical" evidence="6">
    <location>
        <begin position="307"/>
        <end position="329"/>
    </location>
</feature>
<dbReference type="STRING" id="1121409.SAMN02745124_02778"/>
<keyword evidence="5 6" id="KW-0472">Membrane</keyword>
<dbReference type="PANTHER" id="PTHR23519">
    <property type="entry name" value="AUTOPHAGY-RELATED PROTEIN 22"/>
    <property type="match status" value="1"/>
</dbReference>
<dbReference type="InterPro" id="IPR036259">
    <property type="entry name" value="MFS_trans_sf"/>
</dbReference>
<keyword evidence="4 6" id="KW-1133">Transmembrane helix</keyword>
<evidence type="ECO:0000256" key="5">
    <source>
        <dbReference type="ARBA" id="ARBA00023136"/>
    </source>
</evidence>
<keyword evidence="3 6" id="KW-0812">Transmembrane</keyword>
<gene>
    <name evidence="8" type="ORF">SAMN02745124_02778</name>
</gene>
<feature type="transmembrane region" description="Helical" evidence="6">
    <location>
        <begin position="375"/>
        <end position="395"/>
    </location>
</feature>
<dbReference type="AlphaFoldDB" id="A0A1M5X5G8"/>
<dbReference type="InterPro" id="IPR050495">
    <property type="entry name" value="ATG22/LtaA_families"/>
</dbReference>
<dbReference type="EMBL" id="FQXS01000017">
    <property type="protein sequence ID" value="SHH95056.1"/>
    <property type="molecule type" value="Genomic_DNA"/>
</dbReference>
<dbReference type="GO" id="GO:0012505">
    <property type="term" value="C:endomembrane system"/>
    <property type="evidence" value="ECO:0007669"/>
    <property type="project" value="UniProtKB-SubCell"/>
</dbReference>
<evidence type="ECO:0000313" key="8">
    <source>
        <dbReference type="EMBL" id="SHH95056.1"/>
    </source>
</evidence>
<feature type="transmembrane region" description="Helical" evidence="6">
    <location>
        <begin position="335"/>
        <end position="355"/>
    </location>
</feature>
<dbReference type="RefSeq" id="WP_073377019.1">
    <property type="nucleotide sequence ID" value="NZ_FQXS01000017.1"/>
</dbReference>